<gene>
    <name evidence="1" type="ORF">SAMN05421747_13123</name>
</gene>
<dbReference type="Proteomes" id="UP000199577">
    <property type="component" value="Unassembled WGS sequence"/>
</dbReference>
<dbReference type="Gene3D" id="3.90.25.10">
    <property type="entry name" value="UDP-galactose 4-epimerase, domain 1"/>
    <property type="match status" value="1"/>
</dbReference>
<organism evidence="1 2">
    <name type="scientific">Parapedobacter composti</name>
    <dbReference type="NCBI Taxonomy" id="623281"/>
    <lineage>
        <taxon>Bacteria</taxon>
        <taxon>Pseudomonadati</taxon>
        <taxon>Bacteroidota</taxon>
        <taxon>Sphingobacteriia</taxon>
        <taxon>Sphingobacteriales</taxon>
        <taxon>Sphingobacteriaceae</taxon>
        <taxon>Parapedobacter</taxon>
    </lineage>
</organism>
<evidence type="ECO:0000313" key="2">
    <source>
        <dbReference type="Proteomes" id="UP000199577"/>
    </source>
</evidence>
<reference evidence="1 2" key="1">
    <citation type="submission" date="2016-10" db="EMBL/GenBank/DDBJ databases">
        <authorList>
            <person name="de Groot N.N."/>
        </authorList>
    </citation>
    <scope>NUCLEOTIDE SEQUENCE [LARGE SCALE GENOMIC DNA]</scope>
    <source>
        <strain evidence="1 2">DSM 22900</strain>
    </source>
</reference>
<dbReference type="AlphaFoldDB" id="A0A1I1MA17"/>
<protein>
    <submittedName>
        <fullName evidence="1">dTDP-glucose 4,6-dehydratase</fullName>
    </submittedName>
</protein>
<proteinExistence type="predicted"/>
<sequence>FEEGLERTVDWYLANEEWLQDVTSGHYQQYYEEQYGKR</sequence>
<dbReference type="EMBL" id="FOLL01000031">
    <property type="protein sequence ID" value="SFC82311.1"/>
    <property type="molecule type" value="Genomic_DNA"/>
</dbReference>
<keyword evidence="2" id="KW-1185">Reference proteome</keyword>
<accession>A0A1I1MA17</accession>
<feature type="non-terminal residue" evidence="1">
    <location>
        <position position="1"/>
    </location>
</feature>
<name>A0A1I1MA17_9SPHI</name>
<evidence type="ECO:0000313" key="1">
    <source>
        <dbReference type="EMBL" id="SFC82311.1"/>
    </source>
</evidence>